<organism evidence="1 2">
    <name type="scientific">Rhodoferax lacus</name>
    <dbReference type="NCBI Taxonomy" id="2184758"/>
    <lineage>
        <taxon>Bacteria</taxon>
        <taxon>Pseudomonadati</taxon>
        <taxon>Pseudomonadota</taxon>
        <taxon>Betaproteobacteria</taxon>
        <taxon>Burkholderiales</taxon>
        <taxon>Comamonadaceae</taxon>
        <taxon>Rhodoferax</taxon>
    </lineage>
</organism>
<dbReference type="RefSeq" id="WP_117177869.1">
    <property type="nucleotide sequence ID" value="NZ_QFZK01000007.1"/>
</dbReference>
<accession>A0A3E1RBY7</accession>
<dbReference type="AlphaFoldDB" id="A0A3E1RBY7"/>
<comment type="caution">
    <text evidence="1">The sequence shown here is derived from an EMBL/GenBank/DDBJ whole genome shotgun (WGS) entry which is preliminary data.</text>
</comment>
<proteinExistence type="predicted"/>
<sequence length="409" mass="44976">MNLIPIEIDSVRIGYPLPCDLVDKDGVLLASKRYVVRSKDDLAHFYKRPGGVFIDGMDADALRKAYVDQLQTLMRKDKSIGEIAGSKLQVDKAVKRTVDAPTKLAWGDLQVQALRLLRDPQSESFAERLDNVHQTLSQESQRNPNGVLFALIQLSASETEMYSATHAMLVSVMCGLAAREVLNWPEPVETLLRKSALTMNIGMTELQDRLTLQKRPPEPGQQALIDAHPQASVELLKALGVSDSTWLEAVAAHHALLPGPLRSKTPAQRLARLIQRADMFAARLSPRLTRPPVSPAVAMQACYFDENKQVDEAGAALIKAVGIYQPGAYVKLASEEVAVVVRRGSNTSTPRVAVVLNRSGMATSEHAVRDTSNKDYRVVASVPHSDVKVQIQLDRLLPLTQTLASDRSW</sequence>
<evidence type="ECO:0000313" key="1">
    <source>
        <dbReference type="EMBL" id="RFO96562.1"/>
    </source>
</evidence>
<keyword evidence="2" id="KW-1185">Reference proteome</keyword>
<evidence type="ECO:0000313" key="2">
    <source>
        <dbReference type="Proteomes" id="UP000260665"/>
    </source>
</evidence>
<name>A0A3E1RBY7_9BURK</name>
<dbReference type="Gene3D" id="1.10.3210.10">
    <property type="entry name" value="Hypothetical protein af1432"/>
    <property type="match status" value="1"/>
</dbReference>
<dbReference type="Proteomes" id="UP000260665">
    <property type="component" value="Unassembled WGS sequence"/>
</dbReference>
<dbReference type="EMBL" id="QFZK01000007">
    <property type="protein sequence ID" value="RFO96562.1"/>
    <property type="molecule type" value="Genomic_DNA"/>
</dbReference>
<dbReference type="GO" id="GO:0016787">
    <property type="term" value="F:hydrolase activity"/>
    <property type="evidence" value="ECO:0007669"/>
    <property type="project" value="UniProtKB-KW"/>
</dbReference>
<protein>
    <submittedName>
        <fullName evidence="1">Phosphohydrolase</fullName>
    </submittedName>
</protein>
<gene>
    <name evidence="1" type="ORF">DIC66_13070</name>
</gene>
<dbReference type="SUPFAM" id="SSF109604">
    <property type="entry name" value="HD-domain/PDEase-like"/>
    <property type="match status" value="1"/>
</dbReference>
<keyword evidence="1" id="KW-0378">Hydrolase</keyword>
<dbReference type="OrthoDB" id="9774747at2"/>
<reference evidence="1 2" key="1">
    <citation type="submission" date="2018-05" db="EMBL/GenBank/DDBJ databases">
        <title>Rhodoferax soyangensis sp.nov., isolated from an oligotrophic freshwater lake.</title>
        <authorList>
            <person name="Park M."/>
        </authorList>
    </citation>
    <scope>NUCLEOTIDE SEQUENCE [LARGE SCALE GENOMIC DNA]</scope>
    <source>
        <strain evidence="1 2">IMCC26218</strain>
    </source>
</reference>